<gene>
    <name evidence="1" type="ORF">PanWU01x14_248340</name>
</gene>
<name>A0A2P5BDR1_PARAD</name>
<proteinExistence type="predicted"/>
<protein>
    <submittedName>
        <fullName evidence="1">Uncharacterized protein</fullName>
    </submittedName>
</protein>
<evidence type="ECO:0000313" key="1">
    <source>
        <dbReference type="EMBL" id="PON46918.1"/>
    </source>
</evidence>
<dbReference type="Proteomes" id="UP000237105">
    <property type="component" value="Unassembled WGS sequence"/>
</dbReference>
<evidence type="ECO:0000313" key="2">
    <source>
        <dbReference type="Proteomes" id="UP000237105"/>
    </source>
</evidence>
<keyword evidence="2" id="KW-1185">Reference proteome</keyword>
<dbReference type="OrthoDB" id="10379865at2759"/>
<feature type="non-terminal residue" evidence="1">
    <location>
        <position position="90"/>
    </location>
</feature>
<accession>A0A2P5BDR1</accession>
<dbReference type="AlphaFoldDB" id="A0A2P5BDR1"/>
<dbReference type="EMBL" id="JXTB01000303">
    <property type="protein sequence ID" value="PON46918.1"/>
    <property type="molecule type" value="Genomic_DNA"/>
</dbReference>
<organism evidence="1 2">
    <name type="scientific">Parasponia andersonii</name>
    <name type="common">Sponia andersonii</name>
    <dbReference type="NCBI Taxonomy" id="3476"/>
    <lineage>
        <taxon>Eukaryota</taxon>
        <taxon>Viridiplantae</taxon>
        <taxon>Streptophyta</taxon>
        <taxon>Embryophyta</taxon>
        <taxon>Tracheophyta</taxon>
        <taxon>Spermatophyta</taxon>
        <taxon>Magnoliopsida</taxon>
        <taxon>eudicotyledons</taxon>
        <taxon>Gunneridae</taxon>
        <taxon>Pentapetalae</taxon>
        <taxon>rosids</taxon>
        <taxon>fabids</taxon>
        <taxon>Rosales</taxon>
        <taxon>Cannabaceae</taxon>
        <taxon>Parasponia</taxon>
    </lineage>
</organism>
<sequence>MHHCNQKLHMNYKGGVVAVSYGRLEGISTVHQAELSALRVSLLLAYDRYFSINVAECDFINVVSAINGCYYLSSDGVIVENIVDLLSLIG</sequence>
<reference evidence="2" key="1">
    <citation type="submission" date="2016-06" db="EMBL/GenBank/DDBJ databases">
        <title>Parallel loss of symbiosis genes in relatives of nitrogen-fixing non-legume Parasponia.</title>
        <authorList>
            <person name="Van Velzen R."/>
            <person name="Holmer R."/>
            <person name="Bu F."/>
            <person name="Rutten L."/>
            <person name="Van Zeijl A."/>
            <person name="Liu W."/>
            <person name="Santuari L."/>
            <person name="Cao Q."/>
            <person name="Sharma T."/>
            <person name="Shen D."/>
            <person name="Roswanjaya Y."/>
            <person name="Wardhani T."/>
            <person name="Kalhor M.S."/>
            <person name="Jansen J."/>
            <person name="Van den Hoogen J."/>
            <person name="Gungor B."/>
            <person name="Hartog M."/>
            <person name="Hontelez J."/>
            <person name="Verver J."/>
            <person name="Yang W.-C."/>
            <person name="Schijlen E."/>
            <person name="Repin R."/>
            <person name="Schilthuizen M."/>
            <person name="Schranz E."/>
            <person name="Heidstra R."/>
            <person name="Miyata K."/>
            <person name="Fedorova E."/>
            <person name="Kohlen W."/>
            <person name="Bisseling T."/>
            <person name="Smit S."/>
            <person name="Geurts R."/>
        </authorList>
    </citation>
    <scope>NUCLEOTIDE SEQUENCE [LARGE SCALE GENOMIC DNA]</scope>
    <source>
        <strain evidence="2">cv. WU1-14</strain>
    </source>
</reference>
<comment type="caution">
    <text evidence="1">The sequence shown here is derived from an EMBL/GenBank/DDBJ whole genome shotgun (WGS) entry which is preliminary data.</text>
</comment>